<evidence type="ECO:0000313" key="2">
    <source>
        <dbReference type="Proteomes" id="UP000295830"/>
    </source>
</evidence>
<keyword evidence="2" id="KW-1185">Reference proteome</keyword>
<protein>
    <submittedName>
        <fullName evidence="1">Uncharacterized protein</fullName>
    </submittedName>
</protein>
<dbReference type="OrthoDB" id="6197906at2"/>
<dbReference type="RefSeq" id="WP_133735865.1">
    <property type="nucleotide sequence ID" value="NZ_SOAX01000003.1"/>
</dbReference>
<organism evidence="1 2">
    <name type="scientific">Halospina denitrificans</name>
    <dbReference type="NCBI Taxonomy" id="332522"/>
    <lineage>
        <taxon>Bacteria</taxon>
        <taxon>Pseudomonadati</taxon>
        <taxon>Pseudomonadota</taxon>
        <taxon>Gammaproteobacteria</taxon>
        <taxon>Halospina</taxon>
    </lineage>
</organism>
<evidence type="ECO:0000313" key="1">
    <source>
        <dbReference type="EMBL" id="TDT41502.1"/>
    </source>
</evidence>
<name>A0A4R7JT65_9GAMM</name>
<reference evidence="1 2" key="1">
    <citation type="submission" date="2019-03" db="EMBL/GenBank/DDBJ databases">
        <title>Genomic Encyclopedia of Type Strains, Phase IV (KMG-IV): sequencing the most valuable type-strain genomes for metagenomic binning, comparative biology and taxonomic classification.</title>
        <authorList>
            <person name="Goeker M."/>
        </authorList>
    </citation>
    <scope>NUCLEOTIDE SEQUENCE [LARGE SCALE GENOMIC DNA]</scope>
    <source>
        <strain evidence="1 2">DSM 15505</strain>
    </source>
</reference>
<dbReference type="AlphaFoldDB" id="A0A4R7JT65"/>
<proteinExistence type="predicted"/>
<sequence length="119" mass="13546">MPKQSDIPSKFNHGWLQDLDSRTALARELRERYKALTDDLGGADRLSYAQASLAERALWLERFLVLQEQELANGREFDASRWVQACNSLQGILTKLRLERKAKEVPSLGEYLKAKGGNQ</sequence>
<dbReference type="EMBL" id="SOAX01000003">
    <property type="protein sequence ID" value="TDT41502.1"/>
    <property type="molecule type" value="Genomic_DNA"/>
</dbReference>
<dbReference type="Proteomes" id="UP000295830">
    <property type="component" value="Unassembled WGS sequence"/>
</dbReference>
<gene>
    <name evidence="1" type="ORF">DES49_1597</name>
</gene>
<comment type="caution">
    <text evidence="1">The sequence shown here is derived from an EMBL/GenBank/DDBJ whole genome shotgun (WGS) entry which is preliminary data.</text>
</comment>
<accession>A0A4R7JT65</accession>